<evidence type="ECO:0000313" key="9">
    <source>
        <dbReference type="Proteomes" id="UP001189429"/>
    </source>
</evidence>
<evidence type="ECO:0000313" key="8">
    <source>
        <dbReference type="EMBL" id="CAK0798595.1"/>
    </source>
</evidence>
<evidence type="ECO:0000256" key="2">
    <source>
        <dbReference type="ARBA" id="ARBA00022679"/>
    </source>
</evidence>
<keyword evidence="4" id="KW-0418">Kinase</keyword>
<dbReference type="PROSITE" id="PS50290">
    <property type="entry name" value="PI3_4_KINASE_3"/>
    <property type="match status" value="1"/>
</dbReference>
<proteinExistence type="inferred from homology"/>
<feature type="compositionally biased region" description="Polar residues" evidence="6">
    <location>
        <begin position="528"/>
        <end position="544"/>
    </location>
</feature>
<evidence type="ECO:0000256" key="3">
    <source>
        <dbReference type="ARBA" id="ARBA00022741"/>
    </source>
</evidence>
<comment type="caution">
    <text evidence="8">The sequence shown here is derived from an EMBL/GenBank/DDBJ whole genome shotgun (WGS) entry which is preliminary data.</text>
</comment>
<dbReference type="Pfam" id="PF00454">
    <property type="entry name" value="PI3_PI4_kinase"/>
    <property type="match status" value="1"/>
</dbReference>
<keyword evidence="5" id="KW-0067">ATP-binding</keyword>
<dbReference type="InterPro" id="IPR044571">
    <property type="entry name" value="P4KG1-8"/>
</dbReference>
<feature type="domain" description="PI3K/PI4K catalytic" evidence="7">
    <location>
        <begin position="656"/>
        <end position="937"/>
    </location>
</feature>
<feature type="compositionally biased region" description="Basic residues" evidence="6">
    <location>
        <begin position="81"/>
        <end position="93"/>
    </location>
</feature>
<dbReference type="InterPro" id="IPR000403">
    <property type="entry name" value="PI3/4_kinase_cat_dom"/>
</dbReference>
<feature type="region of interest" description="Disordered" evidence="6">
    <location>
        <begin position="65"/>
        <end position="113"/>
    </location>
</feature>
<sequence>MPPTADDRRGALEAARGALLAALEAARGALLARGGLAAGASRSGARLLRAAEGLLRAAVAELAAPQAHPPPAGAAAPAAPPRRRRRPRGRRGRRGAEGDADGANGGDARQDEEGRGALARLPARRSAGSGVDVDLLAGALPLRDSAPAAPGRASADAPPVRQRAVSAEPARGAVAAIPSSASDLDDEFAGELRVAAPSAAAGAVASVGGVMAASAVKIGPHGDFWELDVLPPLLLRAVVLEVLSSGLYFTIHGVLCTVGGTADLFDRSSSFQLGHADAVVISDELVAHAFLGWADTTEVEVEFVPVAATSSRVSSASGTSEEGKEDAAAFASACSATGKLVNDRRGRTPSGRRVAGPVATNIGIHQKSSVGLLGAPVARRQMSMERSLDMRKYLARVREFCTMRLLRMVVFANALGGPAIAWVQPQRKFITMSLASSRICRVLFGLGELVVQSWLTAMVDGKMTNYQLLSEAFGVLQELDQLGTAVRESFRVTLDDLLPKVRADSGAATFTPFNPGGASGLKDLSLKSDGTSGSQPPSDRTNSTGTGGQSPPRSPADWTPASPSPSPFLLPAGLSSVDPLEMPSPFSLAQSTPATPTMTFSALPPSRASRKDWRRSFVEKTTKANRKIEYLHESQCRDTTEVNDAIEEAMKALEDGIKPHLVEDGLGGTYFVKGRRGESIAVFKPRDEEPLAPNNPKVHASSGAITGLKEGVLVGEAAINEYTAFLIDQAAGASMRAGVCPTALVRMEDSAFHSANEDRHSAFRKIKDKVGSFQVFAQHDCTSEDMGPGLFPVDQVHRLAALDIRLCNTDRHAGNILVQTRGGEVTGLVPIDHGYGLPAAVGEATFEWLSWPAAKEPFGEAIRRDILTIDVEATEAMLRRRVPMMRAECLRTLRACTALLQRGVEAGLTAYDIGTLMVRQDTPMLMGRIPGHRRWRP</sequence>
<feature type="compositionally biased region" description="Polar residues" evidence="6">
    <location>
        <begin position="587"/>
        <end position="600"/>
    </location>
</feature>
<dbReference type="PANTHER" id="PTHR45800">
    <property type="entry name" value="PHOSPHATIDYLINOSITOL 4-KINASE GAMMA"/>
    <property type="match status" value="1"/>
</dbReference>
<dbReference type="EMBL" id="CAUYUJ010001980">
    <property type="protein sequence ID" value="CAK0798595.1"/>
    <property type="molecule type" value="Genomic_DNA"/>
</dbReference>
<reference evidence="8" key="1">
    <citation type="submission" date="2023-10" db="EMBL/GenBank/DDBJ databases">
        <authorList>
            <person name="Chen Y."/>
            <person name="Shah S."/>
            <person name="Dougan E. K."/>
            <person name="Thang M."/>
            <person name="Chan C."/>
        </authorList>
    </citation>
    <scope>NUCLEOTIDE SEQUENCE [LARGE SCALE GENOMIC DNA]</scope>
</reference>
<evidence type="ECO:0000256" key="6">
    <source>
        <dbReference type="SAM" id="MobiDB-lite"/>
    </source>
</evidence>
<accession>A0ABN9Q236</accession>
<keyword evidence="2" id="KW-0808">Transferase</keyword>
<keyword evidence="9" id="KW-1185">Reference proteome</keyword>
<dbReference type="Proteomes" id="UP001189429">
    <property type="component" value="Unassembled WGS sequence"/>
</dbReference>
<gene>
    <name evidence="8" type="ORF">PCOR1329_LOCUS7305</name>
</gene>
<organism evidence="8 9">
    <name type="scientific">Prorocentrum cordatum</name>
    <dbReference type="NCBI Taxonomy" id="2364126"/>
    <lineage>
        <taxon>Eukaryota</taxon>
        <taxon>Sar</taxon>
        <taxon>Alveolata</taxon>
        <taxon>Dinophyceae</taxon>
        <taxon>Prorocentrales</taxon>
        <taxon>Prorocentraceae</taxon>
        <taxon>Prorocentrum</taxon>
    </lineage>
</organism>
<evidence type="ECO:0000256" key="4">
    <source>
        <dbReference type="ARBA" id="ARBA00022777"/>
    </source>
</evidence>
<evidence type="ECO:0000259" key="7">
    <source>
        <dbReference type="PROSITE" id="PS50290"/>
    </source>
</evidence>
<feature type="region of interest" description="Disordered" evidence="6">
    <location>
        <begin position="519"/>
        <end position="614"/>
    </location>
</feature>
<comment type="similarity">
    <text evidence="1">Belongs to the PI3/PI4-kinase family. Type II PI4K subfamily.</text>
</comment>
<evidence type="ECO:0000256" key="5">
    <source>
        <dbReference type="ARBA" id="ARBA00022840"/>
    </source>
</evidence>
<protein>
    <recommendedName>
        <fullName evidence="7">PI3K/PI4K catalytic domain-containing protein</fullName>
    </recommendedName>
</protein>
<dbReference type="PANTHER" id="PTHR45800:SF11">
    <property type="entry name" value="PHOSPHATIDYLINOSITOL 3-KINASE-RELATED PROTEIN KINASE"/>
    <property type="match status" value="1"/>
</dbReference>
<keyword evidence="3" id="KW-0547">Nucleotide-binding</keyword>
<evidence type="ECO:0000256" key="1">
    <source>
        <dbReference type="ARBA" id="ARBA00008941"/>
    </source>
</evidence>
<name>A0ABN9Q236_9DINO</name>